<reference evidence="2 3" key="1">
    <citation type="submission" date="2019-01" db="EMBL/GenBank/DDBJ databases">
        <authorList>
            <person name="Sayadi A."/>
        </authorList>
    </citation>
    <scope>NUCLEOTIDE SEQUENCE [LARGE SCALE GENOMIC DNA]</scope>
</reference>
<dbReference type="InterPro" id="IPR000591">
    <property type="entry name" value="DEP_dom"/>
</dbReference>
<organism evidence="2 3">
    <name type="scientific">Callosobruchus maculatus</name>
    <name type="common">Southern cowpea weevil</name>
    <name type="synonym">Pulse bruchid</name>
    <dbReference type="NCBI Taxonomy" id="64391"/>
    <lineage>
        <taxon>Eukaryota</taxon>
        <taxon>Metazoa</taxon>
        <taxon>Ecdysozoa</taxon>
        <taxon>Arthropoda</taxon>
        <taxon>Hexapoda</taxon>
        <taxon>Insecta</taxon>
        <taxon>Pterygota</taxon>
        <taxon>Neoptera</taxon>
        <taxon>Endopterygota</taxon>
        <taxon>Coleoptera</taxon>
        <taxon>Polyphaga</taxon>
        <taxon>Cucujiformia</taxon>
        <taxon>Chrysomeloidea</taxon>
        <taxon>Chrysomelidae</taxon>
        <taxon>Bruchinae</taxon>
        <taxon>Bruchini</taxon>
        <taxon>Callosobruchus</taxon>
    </lineage>
</organism>
<dbReference type="InterPro" id="IPR051832">
    <property type="entry name" value="mTOR-Rac_regulators"/>
</dbReference>
<dbReference type="GO" id="GO:0035556">
    <property type="term" value="P:intracellular signal transduction"/>
    <property type="evidence" value="ECO:0007669"/>
    <property type="project" value="InterPro"/>
</dbReference>
<gene>
    <name evidence="2" type="ORF">CALMAC_LOCUS8150</name>
</gene>
<evidence type="ECO:0000313" key="3">
    <source>
        <dbReference type="Proteomes" id="UP000410492"/>
    </source>
</evidence>
<sequence>MEQMSGIYVELSFLDATLNFGQSIIVFAIFGLNSKEIVLPILKYWRKLWYGANTLSLPAWHELSPETKHVCDQFVTHHLQRCRETIATDRRWRLKIYKNVFTGEQFVDWLIEVGLARDRIEAVNYARHLVEGTRLVINKLGTRDATTSYSSASVRDRSGGVRSGYIVFSLLPVYLIDYLHSASNTLIFGIPE</sequence>
<dbReference type="SMART" id="SM00049">
    <property type="entry name" value="DEP"/>
    <property type="match status" value="1"/>
</dbReference>
<dbReference type="EMBL" id="CAACVG010007509">
    <property type="protein sequence ID" value="VEN45839.1"/>
    <property type="molecule type" value="Genomic_DNA"/>
</dbReference>
<protein>
    <recommendedName>
        <fullName evidence="1">DEP domain-containing protein</fullName>
    </recommendedName>
</protein>
<proteinExistence type="predicted"/>
<dbReference type="PANTHER" id="PTHR22829">
    <property type="entry name" value="DEP DOMAIN PROTEIN"/>
    <property type="match status" value="1"/>
</dbReference>
<dbReference type="SUPFAM" id="SSF46785">
    <property type="entry name" value="Winged helix' DNA-binding domain"/>
    <property type="match status" value="1"/>
</dbReference>
<evidence type="ECO:0000313" key="2">
    <source>
        <dbReference type="EMBL" id="VEN45839.1"/>
    </source>
</evidence>
<dbReference type="Proteomes" id="UP000410492">
    <property type="component" value="Unassembled WGS sequence"/>
</dbReference>
<feature type="domain" description="DEP" evidence="1">
    <location>
        <begin position="80"/>
        <end position="170"/>
    </location>
</feature>
<dbReference type="AlphaFoldDB" id="A0A653CDP7"/>
<evidence type="ECO:0000259" key="1">
    <source>
        <dbReference type="PROSITE" id="PS50186"/>
    </source>
</evidence>
<keyword evidence="3" id="KW-1185">Reference proteome</keyword>
<dbReference type="InterPro" id="IPR036390">
    <property type="entry name" value="WH_DNA-bd_sf"/>
</dbReference>
<dbReference type="InterPro" id="IPR036388">
    <property type="entry name" value="WH-like_DNA-bd_sf"/>
</dbReference>
<dbReference type="GO" id="GO:0030514">
    <property type="term" value="P:negative regulation of BMP signaling pathway"/>
    <property type="evidence" value="ECO:0007669"/>
    <property type="project" value="TreeGrafter"/>
</dbReference>
<dbReference type="Gene3D" id="1.10.10.10">
    <property type="entry name" value="Winged helix-like DNA-binding domain superfamily/Winged helix DNA-binding domain"/>
    <property type="match status" value="1"/>
</dbReference>
<dbReference type="PANTHER" id="PTHR22829:SF5">
    <property type="entry name" value="INTEGRAL MEMBRANE PROTEIN GPR155"/>
    <property type="match status" value="1"/>
</dbReference>
<dbReference type="OrthoDB" id="2133778at2759"/>
<name>A0A653CDP7_CALMS</name>
<dbReference type="PROSITE" id="PS50186">
    <property type="entry name" value="DEP"/>
    <property type="match status" value="1"/>
</dbReference>
<accession>A0A653CDP7</accession>
<dbReference type="Pfam" id="PF00610">
    <property type="entry name" value="DEP"/>
    <property type="match status" value="1"/>
</dbReference>